<proteinExistence type="predicted"/>
<dbReference type="RefSeq" id="WP_259864149.1">
    <property type="nucleotide sequence ID" value="NZ_BAAAST010000199.1"/>
</dbReference>
<reference evidence="1" key="1">
    <citation type="submission" date="2021-04" db="EMBL/GenBank/DDBJ databases">
        <authorList>
            <person name="Hartkoorn R.C."/>
            <person name="Beaudoing E."/>
            <person name="Hot D."/>
        </authorList>
    </citation>
    <scope>NUCLEOTIDE SEQUENCE</scope>
    <source>
        <strain evidence="1">NRRL B-16292</strain>
    </source>
</reference>
<dbReference type="Proteomes" id="UP001059617">
    <property type="component" value="Chromosome"/>
</dbReference>
<accession>A0ABY5W945</accession>
<organism evidence="1 2">
    <name type="scientific">Dactylosporangium fulvum</name>
    <dbReference type="NCBI Taxonomy" id="53359"/>
    <lineage>
        <taxon>Bacteria</taxon>
        <taxon>Bacillati</taxon>
        <taxon>Actinomycetota</taxon>
        <taxon>Actinomycetes</taxon>
        <taxon>Micromonosporales</taxon>
        <taxon>Micromonosporaceae</taxon>
        <taxon>Dactylosporangium</taxon>
    </lineage>
</organism>
<evidence type="ECO:0000313" key="2">
    <source>
        <dbReference type="Proteomes" id="UP001059617"/>
    </source>
</evidence>
<keyword evidence="2" id="KW-1185">Reference proteome</keyword>
<reference evidence="1" key="2">
    <citation type="submission" date="2022-09" db="EMBL/GenBank/DDBJ databases">
        <title>Biosynthetic gene clusters of Dactylosporangioum fulvum.</title>
        <authorList>
            <person name="Caradec T."/>
        </authorList>
    </citation>
    <scope>NUCLEOTIDE SEQUENCE</scope>
    <source>
        <strain evidence="1">NRRL B-16292</strain>
    </source>
</reference>
<gene>
    <name evidence="1" type="ORF">Dfulv_16950</name>
</gene>
<protein>
    <submittedName>
        <fullName evidence="1">Uncharacterized protein</fullName>
    </submittedName>
</protein>
<sequence>MEIVLLLIGAGVGGAIGYNLGQKARPAVLETTAADAVVNFLRACTRELPQEMVWAVRGVASKIYKGETLGYVMTKLDEPPAEPASSGGQSG</sequence>
<evidence type="ECO:0000313" key="1">
    <source>
        <dbReference type="EMBL" id="UWP85836.1"/>
    </source>
</evidence>
<name>A0ABY5W945_9ACTN</name>
<dbReference type="EMBL" id="CP073720">
    <property type="protein sequence ID" value="UWP85836.1"/>
    <property type="molecule type" value="Genomic_DNA"/>
</dbReference>